<dbReference type="EMBL" id="JANIBJ010000100">
    <property type="protein sequence ID" value="MCQ8106483.1"/>
    <property type="molecule type" value="Genomic_DNA"/>
</dbReference>
<dbReference type="RefSeq" id="WP_256604599.1">
    <property type="nucleotide sequence ID" value="NZ_JANIBJ010000100.1"/>
</dbReference>
<dbReference type="Proteomes" id="UP001524499">
    <property type="component" value="Unassembled WGS sequence"/>
</dbReference>
<reference evidence="1 2" key="1">
    <citation type="submission" date="2022-07" db="EMBL/GenBank/DDBJ databases">
        <title>Methylomonas rivi sp. nov., Methylomonas rosea sp. nov., Methylomonas aureus sp. nov. and Methylomonas subterranea sp. nov., four novel methanotrophs isolated from a freshwater creek and the deep terrestrial subsurface.</title>
        <authorList>
            <person name="Abin C."/>
            <person name="Sankaranarayanan K."/>
            <person name="Garner C."/>
            <person name="Sindelar R."/>
            <person name="Kotary K."/>
            <person name="Garner R."/>
            <person name="Barclay S."/>
            <person name="Lawson P."/>
            <person name="Krumholz L."/>
        </authorList>
    </citation>
    <scope>NUCLEOTIDE SEQUENCE [LARGE SCALE GENOMIC DNA]</scope>
    <source>
        <strain evidence="1 2">SURF-2</strain>
    </source>
</reference>
<organism evidence="1 2">
    <name type="scientific">Methylomonas subterranea</name>
    <dbReference type="NCBI Taxonomy" id="2952225"/>
    <lineage>
        <taxon>Bacteria</taxon>
        <taxon>Pseudomonadati</taxon>
        <taxon>Pseudomonadota</taxon>
        <taxon>Gammaproteobacteria</taxon>
        <taxon>Methylococcales</taxon>
        <taxon>Methylococcaceae</taxon>
        <taxon>Methylomonas</taxon>
    </lineage>
</organism>
<evidence type="ECO:0000313" key="2">
    <source>
        <dbReference type="Proteomes" id="UP001524499"/>
    </source>
</evidence>
<sequence length="161" mass="18340">ERIESCLNSIKKSSLINIEETYMVEKEVITESGRKIIKEQEATFDEKTLIIATRGKVCTKFKCKNIGGIVVTNRYDAFLNAVNTELKKHNILKHRQVYKFGFMGDLKETLGLYQGLFDSKSHARKHTNQKAIEKATADIQRNSIIDDAIGEDLLDLLVSIY</sequence>
<evidence type="ECO:0000313" key="1">
    <source>
        <dbReference type="EMBL" id="MCQ8106483.1"/>
    </source>
</evidence>
<proteinExistence type="predicted"/>
<protein>
    <submittedName>
        <fullName evidence="1">Uncharacterized protein</fullName>
    </submittedName>
</protein>
<accession>A0ABT1TLZ5</accession>
<keyword evidence="2" id="KW-1185">Reference proteome</keyword>
<gene>
    <name evidence="1" type="ORF">NP590_20465</name>
</gene>
<feature type="non-terminal residue" evidence="1">
    <location>
        <position position="1"/>
    </location>
</feature>
<name>A0ABT1TLZ5_9GAMM</name>
<comment type="caution">
    <text evidence="1">The sequence shown here is derived from an EMBL/GenBank/DDBJ whole genome shotgun (WGS) entry which is preliminary data.</text>
</comment>